<dbReference type="VEuPathDB" id="FungiDB:MAPG_09583"/>
<sequence>MAPMAWLSLALAALLVVAVQGAAPTSTSYLYGAPIGVECLNRSSETGEHIELANHELQWIPFPTCNETDKPLEFGYGVETELNCTIAMITD</sequence>
<feature type="signal peptide" evidence="1">
    <location>
        <begin position="1"/>
        <end position="21"/>
    </location>
</feature>
<dbReference type="EMBL" id="GL876976">
    <property type="protein sequence ID" value="KLU91060.1"/>
    <property type="molecule type" value="Genomic_DNA"/>
</dbReference>
<name>A0A0H2U3Z0_MAGP6</name>
<evidence type="ECO:0000256" key="1">
    <source>
        <dbReference type="SAM" id="SignalP"/>
    </source>
</evidence>
<feature type="non-terminal residue" evidence="2">
    <location>
        <position position="91"/>
    </location>
</feature>
<reference evidence="2" key="1">
    <citation type="submission" date="2010-05" db="EMBL/GenBank/DDBJ databases">
        <title>The Genome Sequence of Magnaporthe poae strain ATCC 64411.</title>
        <authorList>
            <consortium name="The Broad Institute Genome Sequencing Platform"/>
            <consortium name="Broad Institute Genome Sequencing Center for Infectious Disease"/>
            <person name="Ma L.-J."/>
            <person name="Dead R."/>
            <person name="Young S."/>
            <person name="Zeng Q."/>
            <person name="Koehrsen M."/>
            <person name="Alvarado L."/>
            <person name="Berlin A."/>
            <person name="Chapman S.B."/>
            <person name="Chen Z."/>
            <person name="Freedman E."/>
            <person name="Gellesch M."/>
            <person name="Goldberg J."/>
            <person name="Griggs A."/>
            <person name="Gujja S."/>
            <person name="Heilman E.R."/>
            <person name="Heiman D."/>
            <person name="Hepburn T."/>
            <person name="Howarth C."/>
            <person name="Jen D."/>
            <person name="Larson L."/>
            <person name="Mehta T."/>
            <person name="Neiman D."/>
            <person name="Pearson M."/>
            <person name="Roberts A."/>
            <person name="Saif S."/>
            <person name="Shea T."/>
            <person name="Shenoy N."/>
            <person name="Sisk P."/>
            <person name="Stolte C."/>
            <person name="Sykes S."/>
            <person name="Walk T."/>
            <person name="White J."/>
            <person name="Yandava C."/>
            <person name="Haas B."/>
            <person name="Nusbaum C."/>
            <person name="Birren B."/>
        </authorList>
    </citation>
    <scope>NUCLEOTIDE SEQUENCE</scope>
    <source>
        <strain evidence="2">ATCC 64411</strain>
    </source>
</reference>
<feature type="chain" id="PRO_5005202356" evidence="1">
    <location>
        <begin position="22"/>
        <end position="91"/>
    </location>
</feature>
<evidence type="ECO:0000313" key="2">
    <source>
        <dbReference type="EMBL" id="KLU91060.1"/>
    </source>
</evidence>
<accession>A0A0H2U3Z0</accession>
<dbReference type="AlphaFoldDB" id="A0A0H2U3Z0"/>
<gene>
    <name evidence="2" type="ORF">MAPG_09583</name>
</gene>
<dbReference type="OrthoDB" id="18530at2759"/>
<dbReference type="PANTHER" id="PTHR40368:SF1">
    <property type="entry name" value="YALI0F14399P"/>
    <property type="match status" value="1"/>
</dbReference>
<keyword evidence="1" id="KW-0732">Signal</keyword>
<protein>
    <submittedName>
        <fullName evidence="2">Uncharacterized protein</fullName>
    </submittedName>
</protein>
<organism evidence="2">
    <name type="scientific">Magnaporthiopsis poae (strain ATCC 64411 / 73-15)</name>
    <name type="common">Kentucky bluegrass fungus</name>
    <name type="synonym">Magnaporthe poae</name>
    <dbReference type="NCBI Taxonomy" id="644358"/>
    <lineage>
        <taxon>Eukaryota</taxon>
        <taxon>Fungi</taxon>
        <taxon>Dikarya</taxon>
        <taxon>Ascomycota</taxon>
        <taxon>Pezizomycotina</taxon>
        <taxon>Sordariomycetes</taxon>
        <taxon>Sordariomycetidae</taxon>
        <taxon>Magnaporthales</taxon>
        <taxon>Magnaporthaceae</taxon>
        <taxon>Magnaporthiopsis</taxon>
    </lineage>
</organism>
<dbReference type="PANTHER" id="PTHR40368">
    <property type="entry name" value="YALI0F14399P"/>
    <property type="match status" value="1"/>
</dbReference>
<reference evidence="2" key="2">
    <citation type="submission" date="2011-03" db="EMBL/GenBank/DDBJ databases">
        <title>Annotation of Magnaporthe poae ATCC 64411.</title>
        <authorList>
            <person name="Ma L.-J."/>
            <person name="Dead R."/>
            <person name="Young S.K."/>
            <person name="Zeng Q."/>
            <person name="Gargeya S."/>
            <person name="Fitzgerald M."/>
            <person name="Haas B."/>
            <person name="Abouelleil A."/>
            <person name="Alvarado L."/>
            <person name="Arachchi H.M."/>
            <person name="Berlin A."/>
            <person name="Brown A."/>
            <person name="Chapman S.B."/>
            <person name="Chen Z."/>
            <person name="Dunbar C."/>
            <person name="Freedman E."/>
            <person name="Gearin G."/>
            <person name="Gellesch M."/>
            <person name="Goldberg J."/>
            <person name="Griggs A."/>
            <person name="Gujja S."/>
            <person name="Heiman D."/>
            <person name="Howarth C."/>
            <person name="Larson L."/>
            <person name="Lui A."/>
            <person name="MacDonald P.J.P."/>
            <person name="Mehta T."/>
            <person name="Montmayeur A."/>
            <person name="Murphy C."/>
            <person name="Neiman D."/>
            <person name="Pearson M."/>
            <person name="Priest M."/>
            <person name="Roberts A."/>
            <person name="Saif S."/>
            <person name="Shea T."/>
            <person name="Shenoy N."/>
            <person name="Sisk P."/>
            <person name="Stolte C."/>
            <person name="Sykes S."/>
            <person name="Yandava C."/>
            <person name="Wortman J."/>
            <person name="Nusbaum C."/>
            <person name="Birren B."/>
        </authorList>
    </citation>
    <scope>NUCLEOTIDE SEQUENCE</scope>
    <source>
        <strain evidence="2">ATCC 64411</strain>
    </source>
</reference>
<proteinExistence type="predicted"/>